<evidence type="ECO:0000256" key="1">
    <source>
        <dbReference type="SAM" id="MobiDB-lite"/>
    </source>
</evidence>
<dbReference type="OrthoDB" id="5398212at2"/>
<feature type="compositionally biased region" description="Basic and acidic residues" evidence="1">
    <location>
        <begin position="14"/>
        <end position="52"/>
    </location>
</feature>
<accession>B5EEM3</accession>
<name>B5EEM3_CITBB</name>
<feature type="compositionally biased region" description="Acidic residues" evidence="1">
    <location>
        <begin position="54"/>
        <end position="64"/>
    </location>
</feature>
<protein>
    <submittedName>
        <fullName evidence="2">Uncharacterized protein</fullName>
    </submittedName>
</protein>
<evidence type="ECO:0000313" key="3">
    <source>
        <dbReference type="Proteomes" id="UP000008825"/>
    </source>
</evidence>
<reference evidence="2 3" key="2">
    <citation type="journal article" date="2010" name="BMC Genomics">
        <title>The genome of Geobacter bemidjiensis, exemplar for the subsurface clade of Geobacter species that predominate in Fe(III)-reducing subsurface environments.</title>
        <authorList>
            <person name="Aklujkar M."/>
            <person name="Young N.D."/>
            <person name="Holmes D."/>
            <person name="Chavan M."/>
            <person name="Risso C."/>
            <person name="Kiss H.E."/>
            <person name="Han C.S."/>
            <person name="Land M.L."/>
            <person name="Lovley D.R."/>
        </authorList>
    </citation>
    <scope>NUCLEOTIDE SEQUENCE [LARGE SCALE GENOMIC DNA]</scope>
    <source>
        <strain evidence="3">ATCC BAA-1014 / DSM 16622 / JCM 12645 / Bem</strain>
    </source>
</reference>
<keyword evidence="3" id="KW-1185">Reference proteome</keyword>
<proteinExistence type="predicted"/>
<feature type="region of interest" description="Disordered" evidence="1">
    <location>
        <begin position="1"/>
        <end position="64"/>
    </location>
</feature>
<organism evidence="2 3">
    <name type="scientific">Citrifermentans bemidjiense (strain ATCC BAA-1014 / DSM 16622 / JCM 12645 / Bem)</name>
    <name type="common">Geobacter bemidjiensis</name>
    <dbReference type="NCBI Taxonomy" id="404380"/>
    <lineage>
        <taxon>Bacteria</taxon>
        <taxon>Pseudomonadati</taxon>
        <taxon>Thermodesulfobacteriota</taxon>
        <taxon>Desulfuromonadia</taxon>
        <taxon>Geobacterales</taxon>
        <taxon>Geobacteraceae</taxon>
        <taxon>Citrifermentans</taxon>
    </lineage>
</organism>
<sequence length="64" mass="7103">MSYTVDRIPGTIKIDPDAGGQERQRKRERPARKPDRMDSVSISEEAKRRSSLEEGAESGDGPDS</sequence>
<dbReference type="EMBL" id="CP001124">
    <property type="protein sequence ID" value="ACH40809.1"/>
    <property type="molecule type" value="Genomic_DNA"/>
</dbReference>
<dbReference type="RefSeq" id="WP_012532245.1">
    <property type="nucleotide sequence ID" value="NC_011146.1"/>
</dbReference>
<gene>
    <name evidence="2" type="ordered locus">Gbem_3817</name>
</gene>
<dbReference type="STRING" id="404380.Gbem_3817"/>
<dbReference type="Proteomes" id="UP000008825">
    <property type="component" value="Chromosome"/>
</dbReference>
<reference evidence="2 3" key="1">
    <citation type="submission" date="2008-07" db="EMBL/GenBank/DDBJ databases">
        <title>Complete sequence of Geobacter bemidjiensis BEM.</title>
        <authorList>
            <consortium name="US DOE Joint Genome Institute"/>
            <person name="Lucas S."/>
            <person name="Copeland A."/>
            <person name="Lapidus A."/>
            <person name="Glavina del Rio T."/>
            <person name="Dalin E."/>
            <person name="Tice H."/>
            <person name="Bruce D."/>
            <person name="Goodwin L."/>
            <person name="Pitluck S."/>
            <person name="Kiss H."/>
            <person name="Brettin T."/>
            <person name="Detter J.C."/>
            <person name="Han C."/>
            <person name="Kuske C.R."/>
            <person name="Schmutz J."/>
            <person name="Larimer F."/>
            <person name="Land M."/>
            <person name="Hauser L."/>
            <person name="Kyrpides N."/>
            <person name="Lykidis A."/>
            <person name="Lovley D."/>
            <person name="Richardson P."/>
        </authorList>
    </citation>
    <scope>NUCLEOTIDE SEQUENCE [LARGE SCALE GENOMIC DNA]</scope>
    <source>
        <strain evidence="3">ATCC BAA-1014 / DSM 16622 / JCM 12645 / Bem</strain>
    </source>
</reference>
<dbReference type="AlphaFoldDB" id="B5EEM3"/>
<dbReference type="KEGG" id="gbm:Gbem_3817"/>
<dbReference type="HOGENOM" id="CLU_207128_0_0_7"/>
<evidence type="ECO:0000313" key="2">
    <source>
        <dbReference type="EMBL" id="ACH40809.1"/>
    </source>
</evidence>